<dbReference type="EMBL" id="MT144576">
    <property type="protein sequence ID" value="QJA55199.1"/>
    <property type="molecule type" value="Genomic_DNA"/>
</dbReference>
<proteinExistence type="predicted"/>
<dbReference type="EMBL" id="MT145192">
    <property type="protein sequence ID" value="QJI04954.1"/>
    <property type="molecule type" value="Genomic_DNA"/>
</dbReference>
<reference evidence="1" key="1">
    <citation type="submission" date="2020-03" db="EMBL/GenBank/DDBJ databases">
        <title>The deep terrestrial virosphere.</title>
        <authorList>
            <person name="Holmfeldt K."/>
            <person name="Nilsson E."/>
            <person name="Simone D."/>
            <person name="Lopez-Fernandez M."/>
            <person name="Wu X."/>
            <person name="de Brujin I."/>
            <person name="Lundin D."/>
            <person name="Andersson A."/>
            <person name="Bertilsson S."/>
            <person name="Dopson M."/>
        </authorList>
    </citation>
    <scope>NUCLEOTIDE SEQUENCE</scope>
    <source>
        <strain evidence="3">MM415A00125</strain>
        <strain evidence="2">MM415B00372</strain>
        <strain evidence="1">TM448A07702</strain>
    </source>
</reference>
<evidence type="ECO:0000313" key="2">
    <source>
        <dbReference type="EMBL" id="QJA65871.1"/>
    </source>
</evidence>
<evidence type="ECO:0000313" key="1">
    <source>
        <dbReference type="EMBL" id="QJA55199.1"/>
    </source>
</evidence>
<dbReference type="AlphaFoldDB" id="A0A6H2A674"/>
<organism evidence="1">
    <name type="scientific">viral metagenome</name>
    <dbReference type="NCBI Taxonomy" id="1070528"/>
    <lineage>
        <taxon>unclassified sequences</taxon>
        <taxon>metagenomes</taxon>
        <taxon>organismal metagenomes</taxon>
    </lineage>
</organism>
<sequence length="62" mass="6895">MLNNPNWDDINRCPIWKTLGVTECDCCSGLIGCWGADSQLPEPERTYPAVVCDGYTKEEDNG</sequence>
<gene>
    <name evidence="3" type="ORF">MM415A00125_0047</name>
    <name evidence="2" type="ORF">MM415B00372_0062</name>
    <name evidence="1" type="ORF">TM448A07702_0011</name>
</gene>
<protein>
    <submittedName>
        <fullName evidence="1">Uncharacterized protein</fullName>
    </submittedName>
</protein>
<name>A0A6H2A674_9ZZZZ</name>
<dbReference type="EMBL" id="MT141545">
    <property type="protein sequence ID" value="QJA65871.1"/>
    <property type="molecule type" value="Genomic_DNA"/>
</dbReference>
<accession>A0A6H2A674</accession>
<evidence type="ECO:0000313" key="3">
    <source>
        <dbReference type="EMBL" id="QJI04954.1"/>
    </source>
</evidence>